<sequence length="210" mass="23786">MRELIQNGAKLNNGPGAMKDAVAWADVKVVQIIWDAVNANLSDTDELLDLMGCATYTGNLRILQFLLEKGVDINFIDSTGNTPFDYAIFDEFRYNGMEIVRWLIRHGAIPMEIQSPLCYVIAEYHDLAKRMQMSRVLLTNQSFVNQVDENGKTPLLVAVEREDLPLIRMLLDHGADGYQADLLGQTPMNRATIWKQTDIVKLLHDHGLRQ</sequence>
<dbReference type="SMART" id="SM00248">
    <property type="entry name" value="ANK"/>
    <property type="match status" value="4"/>
</dbReference>
<dbReference type="InterPro" id="IPR002110">
    <property type="entry name" value="Ankyrin_rpt"/>
</dbReference>
<evidence type="ECO:0000256" key="3">
    <source>
        <dbReference type="PROSITE-ProRule" id="PRU00023"/>
    </source>
</evidence>
<evidence type="ECO:0008006" key="6">
    <source>
        <dbReference type="Google" id="ProtNLM"/>
    </source>
</evidence>
<keyword evidence="2 3" id="KW-0040">ANK repeat</keyword>
<dbReference type="PANTHER" id="PTHR24189:SF50">
    <property type="entry name" value="ANKYRIN REPEAT AND SOCS BOX PROTEIN 2"/>
    <property type="match status" value="1"/>
</dbReference>
<dbReference type="InterPro" id="IPR050745">
    <property type="entry name" value="Multifunctional_regulatory"/>
</dbReference>
<keyword evidence="5" id="KW-1185">Reference proteome</keyword>
<dbReference type="Gene3D" id="1.25.40.20">
    <property type="entry name" value="Ankyrin repeat-containing domain"/>
    <property type="match status" value="1"/>
</dbReference>
<reference evidence="4" key="1">
    <citation type="submission" date="2021-03" db="EMBL/GenBank/DDBJ databases">
        <authorList>
            <person name="Tagirdzhanova G."/>
        </authorList>
    </citation>
    <scope>NUCLEOTIDE SEQUENCE</scope>
</reference>
<dbReference type="PROSITE" id="PS50088">
    <property type="entry name" value="ANK_REPEAT"/>
    <property type="match status" value="2"/>
</dbReference>
<evidence type="ECO:0000313" key="5">
    <source>
        <dbReference type="Proteomes" id="UP000664169"/>
    </source>
</evidence>
<dbReference type="Proteomes" id="UP000664169">
    <property type="component" value="Unassembled WGS sequence"/>
</dbReference>
<evidence type="ECO:0000313" key="4">
    <source>
        <dbReference type="EMBL" id="CAF9921980.1"/>
    </source>
</evidence>
<dbReference type="Pfam" id="PF12796">
    <property type="entry name" value="Ank_2"/>
    <property type="match status" value="2"/>
</dbReference>
<evidence type="ECO:0000256" key="2">
    <source>
        <dbReference type="ARBA" id="ARBA00023043"/>
    </source>
</evidence>
<feature type="repeat" description="ANK" evidence="3">
    <location>
        <begin position="150"/>
        <end position="182"/>
    </location>
</feature>
<dbReference type="InterPro" id="IPR036770">
    <property type="entry name" value="Ankyrin_rpt-contain_sf"/>
</dbReference>
<dbReference type="PROSITE" id="PS50297">
    <property type="entry name" value="ANK_REP_REGION"/>
    <property type="match status" value="1"/>
</dbReference>
<dbReference type="SUPFAM" id="SSF48403">
    <property type="entry name" value="Ankyrin repeat"/>
    <property type="match status" value="1"/>
</dbReference>
<protein>
    <recommendedName>
        <fullName evidence="6">Ankyrin</fullName>
    </recommendedName>
</protein>
<evidence type="ECO:0000256" key="1">
    <source>
        <dbReference type="ARBA" id="ARBA00022737"/>
    </source>
</evidence>
<dbReference type="EMBL" id="CAJPDQ010000017">
    <property type="protein sequence ID" value="CAF9921980.1"/>
    <property type="molecule type" value="Genomic_DNA"/>
</dbReference>
<keyword evidence="1" id="KW-0677">Repeat</keyword>
<proteinExistence type="predicted"/>
<dbReference type="OrthoDB" id="341259at2759"/>
<comment type="caution">
    <text evidence="4">The sequence shown here is derived from an EMBL/GenBank/DDBJ whole genome shotgun (WGS) entry which is preliminary data.</text>
</comment>
<dbReference type="PANTHER" id="PTHR24189">
    <property type="entry name" value="MYOTROPHIN"/>
    <property type="match status" value="1"/>
</dbReference>
<feature type="repeat" description="ANK" evidence="3">
    <location>
        <begin position="54"/>
        <end position="78"/>
    </location>
</feature>
<dbReference type="AlphaFoldDB" id="A0A8H3INT9"/>
<name>A0A8H3INT9_9LECA</name>
<gene>
    <name evidence="4" type="ORF">GOMPHAMPRED_002459</name>
</gene>
<accession>A0A8H3INT9</accession>
<organism evidence="4 5">
    <name type="scientific">Gomphillus americanus</name>
    <dbReference type="NCBI Taxonomy" id="1940652"/>
    <lineage>
        <taxon>Eukaryota</taxon>
        <taxon>Fungi</taxon>
        <taxon>Dikarya</taxon>
        <taxon>Ascomycota</taxon>
        <taxon>Pezizomycotina</taxon>
        <taxon>Lecanoromycetes</taxon>
        <taxon>OSLEUM clade</taxon>
        <taxon>Ostropomycetidae</taxon>
        <taxon>Ostropales</taxon>
        <taxon>Graphidaceae</taxon>
        <taxon>Gomphilloideae</taxon>
        <taxon>Gomphillus</taxon>
    </lineage>
</organism>